<evidence type="ECO:0000256" key="6">
    <source>
        <dbReference type="ARBA" id="ARBA00022801"/>
    </source>
</evidence>
<dbReference type="CDD" id="cd01854">
    <property type="entry name" value="YjeQ_EngC"/>
    <property type="match status" value="1"/>
</dbReference>
<keyword evidence="7 10" id="KW-0862">Zinc</keyword>
<evidence type="ECO:0000256" key="2">
    <source>
        <dbReference type="ARBA" id="ARBA00022517"/>
    </source>
</evidence>
<comment type="cofactor">
    <cofactor evidence="10">
        <name>Zn(2+)</name>
        <dbReference type="ChEBI" id="CHEBI:29105"/>
    </cofactor>
    <text evidence="10">Binds 1 zinc ion per subunit.</text>
</comment>
<keyword evidence="3 10" id="KW-0479">Metal-binding</keyword>
<comment type="caution">
    <text evidence="13">The sequence shown here is derived from an EMBL/GenBank/DDBJ whole genome shotgun (WGS) entry which is preliminary data.</text>
</comment>
<evidence type="ECO:0000256" key="10">
    <source>
        <dbReference type="HAMAP-Rule" id="MF_01820"/>
    </source>
</evidence>
<feature type="binding site" evidence="10">
    <location>
        <position position="273"/>
    </location>
    <ligand>
        <name>Zn(2+)</name>
        <dbReference type="ChEBI" id="CHEBI:29105"/>
    </ligand>
</feature>
<evidence type="ECO:0000313" key="14">
    <source>
        <dbReference type="Proteomes" id="UP001501207"/>
    </source>
</evidence>
<feature type="binding site" evidence="10">
    <location>
        <position position="266"/>
    </location>
    <ligand>
        <name>Zn(2+)</name>
        <dbReference type="ChEBI" id="CHEBI:29105"/>
    </ligand>
</feature>
<evidence type="ECO:0000256" key="3">
    <source>
        <dbReference type="ARBA" id="ARBA00022723"/>
    </source>
</evidence>
<feature type="binding site" evidence="10">
    <location>
        <begin position="128"/>
        <end position="131"/>
    </location>
    <ligand>
        <name>GTP</name>
        <dbReference type="ChEBI" id="CHEBI:37565"/>
    </ligand>
</feature>
<evidence type="ECO:0000256" key="7">
    <source>
        <dbReference type="ARBA" id="ARBA00022833"/>
    </source>
</evidence>
<dbReference type="InterPro" id="IPR010914">
    <property type="entry name" value="RsgA_GTPase_dom"/>
</dbReference>
<dbReference type="PANTHER" id="PTHR32120:SF11">
    <property type="entry name" value="SMALL RIBOSOMAL SUBUNIT BIOGENESIS GTPASE RSGA 1, MITOCHONDRIAL-RELATED"/>
    <property type="match status" value="1"/>
</dbReference>
<keyword evidence="8 10" id="KW-0694">RNA-binding</keyword>
<evidence type="ECO:0000256" key="9">
    <source>
        <dbReference type="ARBA" id="ARBA00023134"/>
    </source>
</evidence>
<dbReference type="InterPro" id="IPR004881">
    <property type="entry name" value="Ribosome_biogen_GTPase_RsgA"/>
</dbReference>
<keyword evidence="1 10" id="KW-0963">Cytoplasm</keyword>
<dbReference type="InterPro" id="IPR012340">
    <property type="entry name" value="NA-bd_OB-fold"/>
</dbReference>
<evidence type="ECO:0000256" key="4">
    <source>
        <dbReference type="ARBA" id="ARBA00022730"/>
    </source>
</evidence>
<evidence type="ECO:0000256" key="5">
    <source>
        <dbReference type="ARBA" id="ARBA00022741"/>
    </source>
</evidence>
<dbReference type="Pfam" id="PF03193">
    <property type="entry name" value="RsgA_GTPase"/>
    <property type="match status" value="1"/>
</dbReference>
<keyword evidence="14" id="KW-1185">Reference proteome</keyword>
<feature type="domain" description="EngC GTPase" evidence="11">
    <location>
        <begin position="88"/>
        <end position="240"/>
    </location>
</feature>
<dbReference type="PROSITE" id="PS51721">
    <property type="entry name" value="G_CP"/>
    <property type="match status" value="1"/>
</dbReference>
<keyword evidence="5 10" id="KW-0547">Nucleotide-binding</keyword>
<dbReference type="InterPro" id="IPR031944">
    <property type="entry name" value="RsgA_N"/>
</dbReference>
<reference evidence="14" key="1">
    <citation type="journal article" date="2019" name="Int. J. Syst. Evol. Microbiol.">
        <title>The Global Catalogue of Microorganisms (GCM) 10K type strain sequencing project: providing services to taxonomists for standard genome sequencing and annotation.</title>
        <authorList>
            <consortium name="The Broad Institute Genomics Platform"/>
            <consortium name="The Broad Institute Genome Sequencing Center for Infectious Disease"/>
            <person name="Wu L."/>
            <person name="Ma J."/>
        </authorList>
    </citation>
    <scope>NUCLEOTIDE SEQUENCE [LARGE SCALE GENOMIC DNA]</scope>
    <source>
        <strain evidence="14">JCM 17664</strain>
    </source>
</reference>
<dbReference type="Gene3D" id="3.40.50.300">
    <property type="entry name" value="P-loop containing nucleotide triphosphate hydrolases"/>
    <property type="match status" value="1"/>
</dbReference>
<keyword evidence="4 10" id="KW-0699">rRNA-binding</keyword>
<feature type="binding site" evidence="10">
    <location>
        <position position="271"/>
    </location>
    <ligand>
        <name>Zn(2+)</name>
        <dbReference type="ChEBI" id="CHEBI:29105"/>
    </ligand>
</feature>
<keyword evidence="6 10" id="KW-0378">Hydrolase</keyword>
<comment type="function">
    <text evidence="10">One of several proteins that assist in the late maturation steps of the functional core of the 30S ribosomal subunit. Helps release RbfA from mature subunits. May play a role in the assembly of ribosomal proteins into the subunit. Circularly permuted GTPase that catalyzes slow GTP hydrolysis, GTPase activity is stimulated by the 30S ribosomal subunit.</text>
</comment>
<gene>
    <name evidence="10 13" type="primary">rsgA</name>
    <name evidence="13" type="ORF">GCM10023143_03680</name>
</gene>
<proteinExistence type="inferred from homology"/>
<dbReference type="SUPFAM" id="SSF52540">
    <property type="entry name" value="P-loop containing nucleoside triphosphate hydrolases"/>
    <property type="match status" value="1"/>
</dbReference>
<dbReference type="Gene3D" id="1.10.40.50">
    <property type="entry name" value="Probable gtpase engc, domain 3"/>
    <property type="match status" value="1"/>
</dbReference>
<name>A0ABP8FEA2_9BACT</name>
<dbReference type="PANTHER" id="PTHR32120">
    <property type="entry name" value="SMALL RIBOSOMAL SUBUNIT BIOGENESIS GTPASE RSGA"/>
    <property type="match status" value="1"/>
</dbReference>
<dbReference type="HAMAP" id="MF_01820">
    <property type="entry name" value="GTPase_RsgA"/>
    <property type="match status" value="1"/>
</dbReference>
<organism evidence="13 14">
    <name type="scientific">Compostibacter hankyongensis</name>
    <dbReference type="NCBI Taxonomy" id="1007089"/>
    <lineage>
        <taxon>Bacteria</taxon>
        <taxon>Pseudomonadati</taxon>
        <taxon>Bacteroidota</taxon>
        <taxon>Chitinophagia</taxon>
        <taxon>Chitinophagales</taxon>
        <taxon>Chitinophagaceae</taxon>
        <taxon>Compostibacter</taxon>
    </lineage>
</organism>
<feature type="domain" description="CP-type G" evidence="12">
    <location>
        <begin position="79"/>
        <end position="242"/>
    </location>
</feature>
<dbReference type="NCBIfam" id="TIGR00157">
    <property type="entry name" value="ribosome small subunit-dependent GTPase A"/>
    <property type="match status" value="1"/>
</dbReference>
<feature type="binding site" evidence="10">
    <location>
        <position position="279"/>
    </location>
    <ligand>
        <name>Zn(2+)</name>
        <dbReference type="ChEBI" id="CHEBI:29105"/>
    </ligand>
</feature>
<comment type="subunit">
    <text evidence="10">Monomer. Associates with 30S ribosomal subunit, binds 16S rRNA.</text>
</comment>
<dbReference type="EC" id="3.6.1.-" evidence="10"/>
<comment type="subcellular location">
    <subcellularLocation>
        <location evidence="10">Cytoplasm</location>
    </subcellularLocation>
</comment>
<evidence type="ECO:0000259" key="11">
    <source>
        <dbReference type="PROSITE" id="PS50936"/>
    </source>
</evidence>
<dbReference type="InterPro" id="IPR030378">
    <property type="entry name" value="G_CP_dom"/>
</dbReference>
<evidence type="ECO:0000256" key="1">
    <source>
        <dbReference type="ARBA" id="ARBA00022490"/>
    </source>
</evidence>
<dbReference type="SUPFAM" id="SSF50249">
    <property type="entry name" value="Nucleic acid-binding proteins"/>
    <property type="match status" value="1"/>
</dbReference>
<dbReference type="EMBL" id="BAABFN010000001">
    <property type="protein sequence ID" value="GAA4301719.1"/>
    <property type="molecule type" value="Genomic_DNA"/>
</dbReference>
<keyword evidence="9 10" id="KW-0342">GTP-binding</keyword>
<dbReference type="Pfam" id="PF16745">
    <property type="entry name" value="RsgA_N"/>
    <property type="match status" value="1"/>
</dbReference>
<feature type="binding site" evidence="10">
    <location>
        <begin position="182"/>
        <end position="190"/>
    </location>
    <ligand>
        <name>GTP</name>
        <dbReference type="ChEBI" id="CHEBI:37565"/>
    </ligand>
</feature>
<dbReference type="PROSITE" id="PS50936">
    <property type="entry name" value="ENGC_GTPASE"/>
    <property type="match status" value="1"/>
</dbReference>
<keyword evidence="2 10" id="KW-0690">Ribosome biogenesis</keyword>
<dbReference type="RefSeq" id="WP_344974411.1">
    <property type="nucleotide sequence ID" value="NZ_BAABFN010000001.1"/>
</dbReference>
<protein>
    <recommendedName>
        <fullName evidence="10">Small ribosomal subunit biogenesis GTPase RsgA</fullName>
        <ecNumber evidence="10">3.6.1.-</ecNumber>
    </recommendedName>
</protein>
<evidence type="ECO:0000256" key="8">
    <source>
        <dbReference type="ARBA" id="ARBA00022884"/>
    </source>
</evidence>
<comment type="similarity">
    <text evidence="10">Belongs to the TRAFAC class YlqF/YawG GTPase family. RsgA subfamily.</text>
</comment>
<dbReference type="Proteomes" id="UP001501207">
    <property type="component" value="Unassembled WGS sequence"/>
</dbReference>
<dbReference type="CDD" id="cd04466">
    <property type="entry name" value="S1_YloQ_GTPase"/>
    <property type="match status" value="1"/>
</dbReference>
<accession>A0ABP8FEA2</accession>
<evidence type="ECO:0000259" key="12">
    <source>
        <dbReference type="PROSITE" id="PS51721"/>
    </source>
</evidence>
<evidence type="ECO:0000313" key="13">
    <source>
        <dbReference type="EMBL" id="GAA4301719.1"/>
    </source>
</evidence>
<sequence>MEAVICKSTGSWYTARADAGTVWQCRIRGKFRADEAITSTNPVAVGDVVELEPEDAARHTAMITRIMPRKNYMVRSSPHRPSRHVIAANLDQALLVASLRTPRTSQGFIDRFLVTAAAYHIPAILVFNKSDLHRRQEEERYAFWKALYEAIGYTVLGTAAVSGEGVDPLRELLSGKITLFSGHSGVGKSTLINLLIPGSQLRTQSVSGWSGKGMHTTTFAEMFPLPEPGGGAIIDTPGIRELGVVDMEKAELSHYFLEMQPYIGKCRFNNCLHIDEPGCAVRDAVEKGAVSAERYESYLTILDSLETPEW</sequence>
<dbReference type="Gene3D" id="2.40.50.140">
    <property type="entry name" value="Nucleic acid-binding proteins"/>
    <property type="match status" value="1"/>
</dbReference>
<dbReference type="InterPro" id="IPR027417">
    <property type="entry name" value="P-loop_NTPase"/>
</dbReference>